<evidence type="ECO:0000313" key="3">
    <source>
        <dbReference type="Proteomes" id="UP000218151"/>
    </source>
</evidence>
<gene>
    <name evidence="2" type="ORF">CKY28_06285</name>
</gene>
<dbReference type="SUPFAM" id="SSF53850">
    <property type="entry name" value="Periplasmic binding protein-like II"/>
    <property type="match status" value="1"/>
</dbReference>
<feature type="chain" id="PRO_5013217481" evidence="1">
    <location>
        <begin position="22"/>
        <end position="251"/>
    </location>
</feature>
<dbReference type="EMBL" id="NSLI01000002">
    <property type="protein sequence ID" value="PAX08950.1"/>
    <property type="molecule type" value="Genomic_DNA"/>
</dbReference>
<dbReference type="OrthoDB" id="9802127at2"/>
<dbReference type="AlphaFoldDB" id="A0A2A2SIG1"/>
<dbReference type="CDD" id="cd13519">
    <property type="entry name" value="PBP2_PEB3_AcfC"/>
    <property type="match status" value="1"/>
</dbReference>
<reference evidence="3" key="1">
    <citation type="submission" date="2017-09" db="EMBL/GenBank/DDBJ databases">
        <authorList>
            <person name="Feng G."/>
            <person name="Zhu H."/>
        </authorList>
    </citation>
    <scope>NUCLEOTIDE SEQUENCE [LARGE SCALE GENOMIC DNA]</scope>
    <source>
        <strain evidence="3">1PNM-20</strain>
    </source>
</reference>
<dbReference type="Gene3D" id="3.40.190.10">
    <property type="entry name" value="Periplasmic binding protein-like II"/>
    <property type="match status" value="2"/>
</dbReference>
<feature type="signal peptide" evidence="1">
    <location>
        <begin position="1"/>
        <end position="21"/>
    </location>
</feature>
<organism evidence="2 3">
    <name type="scientific">Sphingomonas lenta</name>
    <dbReference type="NCBI Taxonomy" id="1141887"/>
    <lineage>
        <taxon>Bacteria</taxon>
        <taxon>Pseudomonadati</taxon>
        <taxon>Pseudomonadota</taxon>
        <taxon>Alphaproteobacteria</taxon>
        <taxon>Sphingomonadales</taxon>
        <taxon>Sphingomonadaceae</taxon>
        <taxon>Sphingomonas</taxon>
    </lineage>
</organism>
<accession>A0A2A2SIG1</accession>
<dbReference type="Proteomes" id="UP000218151">
    <property type="component" value="Unassembled WGS sequence"/>
</dbReference>
<keyword evidence="1" id="KW-0732">Signal</keyword>
<keyword evidence="3" id="KW-1185">Reference proteome</keyword>
<dbReference type="Pfam" id="PF13531">
    <property type="entry name" value="SBP_bac_11"/>
    <property type="match status" value="1"/>
</dbReference>
<dbReference type="RefSeq" id="WP_095997447.1">
    <property type="nucleotide sequence ID" value="NZ_NSLI01000002.1"/>
</dbReference>
<sequence>MRAFILTALAATTFAVTPAVAGPVHVFGPGGPAPAMKEAAATFSRLRGVRVDVVAGPTNDWIEAARQTGDVIYSGSETMMTDLQAAMGDRIDSSTINPLYLRVSNILVRPGNPRKIRGLGDLFRPGHRVLVVNGAGQNGLWEDMAGRTGDIAKVRALRSNIVVFAKNSAEAKKAWAADPTLDAWIIWGIWQTANPTLADTVAVEEPYRIYRDAGAGLTIAGKANPDAVAFAGWLTTPAARAIFAKWGWETR</sequence>
<proteinExistence type="predicted"/>
<protein>
    <submittedName>
        <fullName evidence="2">ABC transporter substrate-binding protein</fullName>
    </submittedName>
</protein>
<name>A0A2A2SIG1_9SPHN</name>
<evidence type="ECO:0000313" key="2">
    <source>
        <dbReference type="EMBL" id="PAX08950.1"/>
    </source>
</evidence>
<comment type="caution">
    <text evidence="2">The sequence shown here is derived from an EMBL/GenBank/DDBJ whole genome shotgun (WGS) entry which is preliminary data.</text>
</comment>
<evidence type="ECO:0000256" key="1">
    <source>
        <dbReference type="SAM" id="SignalP"/>
    </source>
</evidence>